<keyword evidence="2 3" id="KW-0238">DNA-binding</keyword>
<gene>
    <name evidence="3" type="ORF">CW751_04190</name>
</gene>
<accession>A0A2I0R565</accession>
<evidence type="ECO:0000256" key="1">
    <source>
        <dbReference type="ARBA" id="ARBA00009251"/>
    </source>
</evidence>
<dbReference type="AlphaFoldDB" id="A0A2I0R565"/>
<dbReference type="RefSeq" id="WP_101333746.1">
    <property type="nucleotide sequence ID" value="NZ_PJNI01000002.1"/>
</dbReference>
<sequence>MKEKQDFNTRQEVDSTVVKAGKRTYFFDIKATKNNDLYLTITESKKSFNEGKPTFQKHKIFLYKEDFEKFRSAFDTSMEKIETLKQEAKYQENNDVLTDDVSGYSSVDFEDLD</sequence>
<dbReference type="GO" id="GO:0032422">
    <property type="term" value="F:purine-rich negative regulatory element binding"/>
    <property type="evidence" value="ECO:0007669"/>
    <property type="project" value="InterPro"/>
</dbReference>
<organism evidence="3 4">
    <name type="scientific">Brumimicrobium salinarum</name>
    <dbReference type="NCBI Taxonomy" id="2058658"/>
    <lineage>
        <taxon>Bacteria</taxon>
        <taxon>Pseudomonadati</taxon>
        <taxon>Bacteroidota</taxon>
        <taxon>Flavobacteriia</taxon>
        <taxon>Flavobacteriales</taxon>
        <taxon>Crocinitomicaceae</taxon>
        <taxon>Brumimicrobium</taxon>
    </lineage>
</organism>
<dbReference type="Proteomes" id="UP000236654">
    <property type="component" value="Unassembled WGS sequence"/>
</dbReference>
<dbReference type="OrthoDB" id="765973at2"/>
<evidence type="ECO:0000313" key="3">
    <source>
        <dbReference type="EMBL" id="PKR81732.1"/>
    </source>
</evidence>
<comment type="caution">
    <text evidence="3">The sequence shown here is derived from an EMBL/GenBank/DDBJ whole genome shotgun (WGS) entry which is preliminary data.</text>
</comment>
<comment type="similarity">
    <text evidence="1">Belongs to the PUR DNA-binding protein family.</text>
</comment>
<evidence type="ECO:0000313" key="4">
    <source>
        <dbReference type="Proteomes" id="UP000236654"/>
    </source>
</evidence>
<protein>
    <submittedName>
        <fullName evidence="3">DNA-binding protein</fullName>
    </submittedName>
</protein>
<dbReference type="EMBL" id="PJNI01000002">
    <property type="protein sequence ID" value="PKR81732.1"/>
    <property type="molecule type" value="Genomic_DNA"/>
</dbReference>
<dbReference type="Gene3D" id="3.10.450.700">
    <property type="match status" value="1"/>
</dbReference>
<reference evidence="3 4" key="1">
    <citation type="submission" date="2017-12" db="EMBL/GenBank/DDBJ databases">
        <title>The draft genome sequence of Brumimicrobium saltpan LHR20.</title>
        <authorList>
            <person name="Do Z.-J."/>
            <person name="Luo H.-R."/>
        </authorList>
    </citation>
    <scope>NUCLEOTIDE SEQUENCE [LARGE SCALE GENOMIC DNA]</scope>
    <source>
        <strain evidence="3 4">LHR20</strain>
    </source>
</reference>
<name>A0A2I0R565_9FLAO</name>
<dbReference type="GO" id="GO:0000977">
    <property type="term" value="F:RNA polymerase II transcription regulatory region sequence-specific DNA binding"/>
    <property type="evidence" value="ECO:0007669"/>
    <property type="project" value="InterPro"/>
</dbReference>
<dbReference type="SMART" id="SM00712">
    <property type="entry name" value="PUR"/>
    <property type="match status" value="1"/>
</dbReference>
<keyword evidence="4" id="KW-1185">Reference proteome</keyword>
<evidence type="ECO:0000256" key="2">
    <source>
        <dbReference type="ARBA" id="ARBA00023125"/>
    </source>
</evidence>
<dbReference type="InterPro" id="IPR006628">
    <property type="entry name" value="PUR-bd_fam"/>
</dbReference>
<proteinExistence type="inferred from homology"/>
<dbReference type="Pfam" id="PF11680">
    <property type="entry name" value="DUF3276"/>
    <property type="match status" value="1"/>
</dbReference>